<accession>A0ABU6GLG2</accession>
<dbReference type="RefSeq" id="WP_326088342.1">
    <property type="nucleotide sequence ID" value="NZ_JARLKZ010000007.1"/>
</dbReference>
<feature type="signal peptide" evidence="1">
    <location>
        <begin position="1"/>
        <end position="21"/>
    </location>
</feature>
<keyword evidence="3" id="KW-1185">Reference proteome</keyword>
<keyword evidence="1" id="KW-0732">Signal</keyword>
<organism evidence="2 3">
    <name type="scientific">Paenibacillus dokdonensis</name>
    <dbReference type="NCBI Taxonomy" id="2567944"/>
    <lineage>
        <taxon>Bacteria</taxon>
        <taxon>Bacillati</taxon>
        <taxon>Bacillota</taxon>
        <taxon>Bacilli</taxon>
        <taxon>Bacillales</taxon>
        <taxon>Paenibacillaceae</taxon>
        <taxon>Paenibacillus</taxon>
    </lineage>
</organism>
<dbReference type="Gene3D" id="2.60.120.260">
    <property type="entry name" value="Galactose-binding domain-like"/>
    <property type="match status" value="1"/>
</dbReference>
<evidence type="ECO:0008006" key="4">
    <source>
        <dbReference type="Google" id="ProtNLM"/>
    </source>
</evidence>
<feature type="chain" id="PRO_5046316091" description="F5/8 type C domain-containing protein" evidence="1">
    <location>
        <begin position="22"/>
        <end position="236"/>
    </location>
</feature>
<name>A0ABU6GLG2_9BACL</name>
<gene>
    <name evidence="2" type="ORF">P4H66_12050</name>
</gene>
<dbReference type="Proteomes" id="UP001344632">
    <property type="component" value="Unassembled WGS sequence"/>
</dbReference>
<sequence>MHKRGKAKRFAILMTVLVAFAASFSGSSTQADAGFSLGGTSAEVHDQSLTRSELTNIQLLHPNSTWRYLDNGSNQGTAWRTTEFNDSAWSGGMAPLGYPVFKTTSLFGGIRKTISYGANSSMKHRTSYFRTAINVSDLADYTQIIGTFGMDDGVILYVNGQEVYRYNMPEGEANDQTLSSATVEDPATETADLTQALKGVLHEGVNSFAAEVHQRSDNSSDLYWEMQLIANPAGSI</sequence>
<dbReference type="EMBL" id="JARLKZ010000007">
    <property type="protein sequence ID" value="MEC0240587.1"/>
    <property type="molecule type" value="Genomic_DNA"/>
</dbReference>
<evidence type="ECO:0000313" key="2">
    <source>
        <dbReference type="EMBL" id="MEC0240587.1"/>
    </source>
</evidence>
<evidence type="ECO:0000313" key="3">
    <source>
        <dbReference type="Proteomes" id="UP001344632"/>
    </source>
</evidence>
<proteinExistence type="predicted"/>
<evidence type="ECO:0000256" key="1">
    <source>
        <dbReference type="SAM" id="SignalP"/>
    </source>
</evidence>
<comment type="caution">
    <text evidence="2">The sequence shown here is derived from an EMBL/GenBank/DDBJ whole genome shotgun (WGS) entry which is preliminary data.</text>
</comment>
<protein>
    <recommendedName>
        <fullName evidence="4">F5/8 type C domain-containing protein</fullName>
    </recommendedName>
</protein>
<reference evidence="2 3" key="1">
    <citation type="submission" date="2023-03" db="EMBL/GenBank/DDBJ databases">
        <title>Bacillus Genome Sequencing.</title>
        <authorList>
            <person name="Dunlap C."/>
        </authorList>
    </citation>
    <scope>NUCLEOTIDE SEQUENCE [LARGE SCALE GENOMIC DNA]</scope>
    <source>
        <strain evidence="2 3">BD-525</strain>
    </source>
</reference>